<dbReference type="Proteomes" id="UP000593578">
    <property type="component" value="Unassembled WGS sequence"/>
</dbReference>
<keyword evidence="6 15" id="KW-0812">Transmembrane</keyword>
<dbReference type="InterPro" id="IPR011009">
    <property type="entry name" value="Kinase-like_dom_sf"/>
</dbReference>
<dbReference type="InterPro" id="IPR001245">
    <property type="entry name" value="Ser-Thr/Tyr_kinase_cat_dom"/>
</dbReference>
<evidence type="ECO:0000256" key="12">
    <source>
        <dbReference type="ARBA" id="ARBA00047899"/>
    </source>
</evidence>
<evidence type="ECO:0000256" key="15">
    <source>
        <dbReference type="SAM" id="Phobius"/>
    </source>
</evidence>
<evidence type="ECO:0000256" key="9">
    <source>
        <dbReference type="ARBA" id="ARBA00022840"/>
    </source>
</evidence>
<dbReference type="PROSITE" id="PS50011">
    <property type="entry name" value="PROTEIN_KINASE_DOM"/>
    <property type="match status" value="1"/>
</dbReference>
<dbReference type="EMBL" id="JABEZZ010000004">
    <property type="protein sequence ID" value="MBA0583742.1"/>
    <property type="molecule type" value="Genomic_DNA"/>
</dbReference>
<evidence type="ECO:0000313" key="17">
    <source>
        <dbReference type="EMBL" id="MBA0583742.1"/>
    </source>
</evidence>
<keyword evidence="9 14" id="KW-0067">ATP-binding</keyword>
<name>A0A7J8P484_GOSRA</name>
<dbReference type="Gene3D" id="3.30.200.20">
    <property type="entry name" value="Phosphorylase Kinase, domain 1"/>
    <property type="match status" value="1"/>
</dbReference>
<dbReference type="GO" id="GO:0005524">
    <property type="term" value="F:ATP binding"/>
    <property type="evidence" value="ECO:0007669"/>
    <property type="project" value="UniProtKB-UniRule"/>
</dbReference>
<evidence type="ECO:0000256" key="10">
    <source>
        <dbReference type="ARBA" id="ARBA00022989"/>
    </source>
</evidence>
<evidence type="ECO:0000256" key="7">
    <source>
        <dbReference type="ARBA" id="ARBA00022741"/>
    </source>
</evidence>
<dbReference type="InterPro" id="IPR017441">
    <property type="entry name" value="Protein_kinase_ATP_BS"/>
</dbReference>
<dbReference type="InterPro" id="IPR000719">
    <property type="entry name" value="Prot_kinase_dom"/>
</dbReference>
<protein>
    <recommendedName>
        <fullName evidence="2">non-specific serine/threonine protein kinase</fullName>
        <ecNumber evidence="2">2.7.11.1</ecNumber>
    </recommendedName>
</protein>
<comment type="subcellular location">
    <subcellularLocation>
        <location evidence="1">Membrane</location>
        <topology evidence="1">Single-pass membrane protein</topology>
    </subcellularLocation>
</comment>
<dbReference type="AlphaFoldDB" id="A0A7J8P484"/>
<feature type="binding site" evidence="14">
    <location>
        <position position="179"/>
    </location>
    <ligand>
        <name>ATP</name>
        <dbReference type="ChEBI" id="CHEBI:30616"/>
    </ligand>
</feature>
<evidence type="ECO:0000259" key="16">
    <source>
        <dbReference type="PROSITE" id="PS50011"/>
    </source>
</evidence>
<evidence type="ECO:0000256" key="8">
    <source>
        <dbReference type="ARBA" id="ARBA00022777"/>
    </source>
</evidence>
<dbReference type="PANTHER" id="PTHR47984:SF15">
    <property type="entry name" value="PROTEIN KINASE DOMAIN-CONTAINING PROTEIN"/>
    <property type="match status" value="1"/>
</dbReference>
<dbReference type="SUPFAM" id="SSF56112">
    <property type="entry name" value="Protein kinase-like (PK-like)"/>
    <property type="match status" value="1"/>
</dbReference>
<evidence type="ECO:0000256" key="3">
    <source>
        <dbReference type="ARBA" id="ARBA00022527"/>
    </source>
</evidence>
<keyword evidence="11 15" id="KW-0472">Membrane</keyword>
<dbReference type="PROSITE" id="PS00107">
    <property type="entry name" value="PROTEIN_KINASE_ATP"/>
    <property type="match status" value="1"/>
</dbReference>
<evidence type="ECO:0000256" key="5">
    <source>
        <dbReference type="ARBA" id="ARBA00022679"/>
    </source>
</evidence>
<organism evidence="17 18">
    <name type="scientific">Gossypium raimondii</name>
    <name type="common">Peruvian cotton</name>
    <name type="synonym">Gossypium klotzschianum subsp. raimondii</name>
    <dbReference type="NCBI Taxonomy" id="29730"/>
    <lineage>
        <taxon>Eukaryota</taxon>
        <taxon>Viridiplantae</taxon>
        <taxon>Streptophyta</taxon>
        <taxon>Embryophyta</taxon>
        <taxon>Tracheophyta</taxon>
        <taxon>Spermatophyta</taxon>
        <taxon>Magnoliopsida</taxon>
        <taxon>eudicotyledons</taxon>
        <taxon>Gunneridae</taxon>
        <taxon>Pentapetalae</taxon>
        <taxon>rosids</taxon>
        <taxon>malvids</taxon>
        <taxon>Malvales</taxon>
        <taxon>Malvaceae</taxon>
        <taxon>Malvoideae</taxon>
        <taxon>Gossypium</taxon>
    </lineage>
</organism>
<dbReference type="Gene3D" id="1.10.510.10">
    <property type="entry name" value="Transferase(Phosphotransferase) domain 1"/>
    <property type="match status" value="1"/>
</dbReference>
<accession>A0A7J8P484</accession>
<keyword evidence="10 15" id="KW-1133">Transmembrane helix</keyword>
<evidence type="ECO:0000256" key="4">
    <source>
        <dbReference type="ARBA" id="ARBA00022553"/>
    </source>
</evidence>
<feature type="domain" description="Protein kinase" evidence="16">
    <location>
        <begin position="151"/>
        <end position="449"/>
    </location>
</feature>
<dbReference type="Pfam" id="PF07714">
    <property type="entry name" value="PK_Tyr_Ser-Thr"/>
    <property type="match status" value="1"/>
</dbReference>
<dbReference type="GO" id="GO:0004674">
    <property type="term" value="F:protein serine/threonine kinase activity"/>
    <property type="evidence" value="ECO:0007669"/>
    <property type="project" value="UniProtKB-KW"/>
</dbReference>
<keyword evidence="4" id="KW-0597">Phosphoprotein</keyword>
<evidence type="ECO:0000256" key="13">
    <source>
        <dbReference type="ARBA" id="ARBA00048679"/>
    </source>
</evidence>
<evidence type="ECO:0000256" key="11">
    <source>
        <dbReference type="ARBA" id="ARBA00023136"/>
    </source>
</evidence>
<comment type="catalytic activity">
    <reaction evidence="12">
        <text>L-threonyl-[protein] + ATP = O-phospho-L-threonyl-[protein] + ADP + H(+)</text>
        <dbReference type="Rhea" id="RHEA:46608"/>
        <dbReference type="Rhea" id="RHEA-COMP:11060"/>
        <dbReference type="Rhea" id="RHEA-COMP:11605"/>
        <dbReference type="ChEBI" id="CHEBI:15378"/>
        <dbReference type="ChEBI" id="CHEBI:30013"/>
        <dbReference type="ChEBI" id="CHEBI:30616"/>
        <dbReference type="ChEBI" id="CHEBI:61977"/>
        <dbReference type="ChEBI" id="CHEBI:456216"/>
        <dbReference type="EC" id="2.7.11.1"/>
    </reaction>
</comment>
<keyword evidence="5" id="KW-0808">Transferase</keyword>
<dbReference type="EC" id="2.7.11.1" evidence="2"/>
<keyword evidence="8" id="KW-0418">Kinase</keyword>
<proteinExistence type="predicted"/>
<dbReference type="GO" id="GO:0016020">
    <property type="term" value="C:membrane"/>
    <property type="evidence" value="ECO:0007669"/>
    <property type="project" value="UniProtKB-SubCell"/>
</dbReference>
<gene>
    <name evidence="17" type="ORF">Gorai_014587</name>
</gene>
<sequence length="483" mass="54888">MSSEVSYLSEKLSNHTSFLGLPLWILILAFLSFFLLLSFSIVSCYVVCYRRTKSSRTPPFCLPNPIAPTNYRTAYCSSSLNRSLLPLSISDREMNTSTQPELQVMLPDQWSTRANYLADIEHFPNFSHGVPDTWTSNRFSLRDVDVFTNGFAYANLIGNGDYGVVYRGVLLDGTTVAVKRLPTNRYLSLFLHLSMSSLAKRIDHVTISCQTEGFVTEAEAIGHVRHKNLVKLIGYCMEQGYRMLVYEYVNNSNLHQWLHGPLGQESPLTWTVRMNIIHGIAKGLAYLHEDIEPHIVHQNLKANNILLDHLWNPKISDAALSRLLGPNHTHGTTPSLVKLGYAAEGHGSTSRWDKKSDVYSFGILVMELVSGRMPVDHHHQPQIYLIDWLKSMVANKKIADVVDPKMPETPSVKELKRITLISFRCVDPDLDHRPKMGEVIHMLEPRDLLLNDERRIRREASLRNHAEGSRVDVWKHNEDASHA</sequence>
<keyword evidence="7 14" id="KW-0547">Nucleotide-binding</keyword>
<keyword evidence="3" id="KW-0723">Serine/threonine-protein kinase</keyword>
<evidence type="ECO:0000256" key="2">
    <source>
        <dbReference type="ARBA" id="ARBA00012513"/>
    </source>
</evidence>
<dbReference type="FunFam" id="1.10.510.10:FF:000035">
    <property type="entry name" value="Putative receptor-like serine/threonine-protein kinase"/>
    <property type="match status" value="1"/>
</dbReference>
<dbReference type="InterPro" id="IPR052232">
    <property type="entry name" value="RLK_Ser/Thr-Kinase"/>
</dbReference>
<evidence type="ECO:0000256" key="1">
    <source>
        <dbReference type="ARBA" id="ARBA00004167"/>
    </source>
</evidence>
<dbReference type="PANTHER" id="PTHR47984">
    <property type="entry name" value="OS01G0323000 PROTEIN"/>
    <property type="match status" value="1"/>
</dbReference>
<evidence type="ECO:0000256" key="6">
    <source>
        <dbReference type="ARBA" id="ARBA00022692"/>
    </source>
</evidence>
<feature type="transmembrane region" description="Helical" evidence="15">
    <location>
        <begin position="23"/>
        <end position="48"/>
    </location>
</feature>
<evidence type="ECO:0000313" key="18">
    <source>
        <dbReference type="Proteomes" id="UP000593578"/>
    </source>
</evidence>
<evidence type="ECO:0000256" key="14">
    <source>
        <dbReference type="PROSITE-ProRule" id="PRU10141"/>
    </source>
</evidence>
<reference evidence="17 18" key="1">
    <citation type="journal article" date="2019" name="Genome Biol. Evol.">
        <title>Insights into the evolution of the New World diploid cottons (Gossypium, subgenus Houzingenia) based on genome sequencing.</title>
        <authorList>
            <person name="Grover C.E."/>
            <person name="Arick M.A. 2nd"/>
            <person name="Thrash A."/>
            <person name="Conover J.L."/>
            <person name="Sanders W.S."/>
            <person name="Peterson D.G."/>
            <person name="Frelichowski J.E."/>
            <person name="Scheffler J.A."/>
            <person name="Scheffler B.E."/>
            <person name="Wendel J.F."/>
        </authorList>
    </citation>
    <scope>NUCLEOTIDE SEQUENCE [LARGE SCALE GENOMIC DNA]</scope>
    <source>
        <strain evidence="17">8</strain>
        <tissue evidence="17">Leaf</tissue>
    </source>
</reference>
<comment type="caution">
    <text evidence="17">The sequence shown here is derived from an EMBL/GenBank/DDBJ whole genome shotgun (WGS) entry which is preliminary data.</text>
</comment>
<comment type="catalytic activity">
    <reaction evidence="13">
        <text>L-seryl-[protein] + ATP = O-phospho-L-seryl-[protein] + ADP + H(+)</text>
        <dbReference type="Rhea" id="RHEA:17989"/>
        <dbReference type="Rhea" id="RHEA-COMP:9863"/>
        <dbReference type="Rhea" id="RHEA-COMP:11604"/>
        <dbReference type="ChEBI" id="CHEBI:15378"/>
        <dbReference type="ChEBI" id="CHEBI:29999"/>
        <dbReference type="ChEBI" id="CHEBI:30616"/>
        <dbReference type="ChEBI" id="CHEBI:83421"/>
        <dbReference type="ChEBI" id="CHEBI:456216"/>
        <dbReference type="EC" id="2.7.11.1"/>
    </reaction>
</comment>